<dbReference type="EMBL" id="KB932203">
    <property type="protein sequence ID" value="KCV71310.1"/>
    <property type="molecule type" value="Genomic_DNA"/>
</dbReference>
<accession>A0A058ZAF9</accession>
<evidence type="ECO:0000313" key="2">
    <source>
        <dbReference type="Proteomes" id="UP000030693"/>
    </source>
</evidence>
<dbReference type="Proteomes" id="UP000030693">
    <property type="component" value="Unassembled WGS sequence"/>
</dbReference>
<dbReference type="OMA" id="WDQVWLC"/>
<dbReference type="Gene3D" id="3.40.50.720">
    <property type="entry name" value="NAD(P)-binding Rossmann-like Domain"/>
    <property type="match status" value="1"/>
</dbReference>
<evidence type="ECO:0000313" key="1">
    <source>
        <dbReference type="EMBL" id="KCV71310.1"/>
    </source>
</evidence>
<organism evidence="1">
    <name type="scientific">Fonticula alba</name>
    <name type="common">Slime mold</name>
    <dbReference type="NCBI Taxonomy" id="691883"/>
    <lineage>
        <taxon>Eukaryota</taxon>
        <taxon>Rotosphaerida</taxon>
        <taxon>Fonticulaceae</taxon>
        <taxon>Fonticula</taxon>
    </lineage>
</organism>
<dbReference type="AlphaFoldDB" id="A0A058ZAF9"/>
<protein>
    <recommendedName>
        <fullName evidence="3">Ketopantoate reductase N-terminal domain-containing protein</fullName>
    </recommendedName>
</protein>
<sequence length="432" mass="45960">MSDDVSAYPSIGRLTARLASPVHSPPPAASVLIVGAGCVGQVLANHLVRSGASVSFVVRPGSLPGLVEQGFCLRQLDAGSDLEAAGHLTASLPGADVLDPGLNVTLFPSVAEALAPMAGDGGDNDGAPAATHYDYVISTLPTDAHRGPDGQATPFYRGLLEAILPASDTVIVGISAMPEEAALLRTFGFPDDRIIDLGITFLAWPAPLPGERFEGCPPCSQDPEHRTIAYAIAQGLPASSPGGRNERVAAFAALLSSGGLSCKVVDSACTQLVPGENILGTLLMALELSDWSFEKLMSNAELRETTCRAISERLAIGQQSLADKPGWSSSASWTFWIGAQAFRFVLGQRFLWVVAKFFFSWFTSFDMEAYLRYHFTKVGPQMFMYVKSDLDLAASSNLPTENLDLLYNQLKEYKEARGIATVESRGQGDGQS</sequence>
<dbReference type="GeneID" id="20526981"/>
<proteinExistence type="predicted"/>
<evidence type="ECO:0008006" key="3">
    <source>
        <dbReference type="Google" id="ProtNLM"/>
    </source>
</evidence>
<keyword evidence="2" id="KW-1185">Reference proteome</keyword>
<dbReference type="OrthoDB" id="2158685at2759"/>
<dbReference type="SUPFAM" id="SSF51735">
    <property type="entry name" value="NAD(P)-binding Rossmann-fold domains"/>
    <property type="match status" value="1"/>
</dbReference>
<name>A0A058ZAF9_FONAL</name>
<dbReference type="RefSeq" id="XP_009494433.1">
    <property type="nucleotide sequence ID" value="XM_009496158.1"/>
</dbReference>
<gene>
    <name evidence="1" type="ORF">H696_02256</name>
</gene>
<dbReference type="InterPro" id="IPR036291">
    <property type="entry name" value="NAD(P)-bd_dom_sf"/>
</dbReference>
<reference evidence="1" key="1">
    <citation type="submission" date="2013-04" db="EMBL/GenBank/DDBJ databases">
        <title>The Genome Sequence of Fonticula alba ATCC 38817.</title>
        <authorList>
            <consortium name="The Broad Institute Genomics Platform"/>
            <person name="Russ C."/>
            <person name="Cuomo C."/>
            <person name="Burger G."/>
            <person name="Gray M.W."/>
            <person name="Holland P.W.H."/>
            <person name="King N."/>
            <person name="Lang F.B.F."/>
            <person name="Roger A.J."/>
            <person name="Ruiz-Trillo I."/>
            <person name="Brown M."/>
            <person name="Walker B."/>
            <person name="Young S."/>
            <person name="Zeng Q."/>
            <person name="Gargeya S."/>
            <person name="Fitzgerald M."/>
            <person name="Haas B."/>
            <person name="Abouelleil A."/>
            <person name="Allen A.W."/>
            <person name="Alvarado L."/>
            <person name="Arachchi H.M."/>
            <person name="Berlin A.M."/>
            <person name="Chapman S.B."/>
            <person name="Gainer-Dewar J."/>
            <person name="Goldberg J."/>
            <person name="Griggs A."/>
            <person name="Gujja S."/>
            <person name="Hansen M."/>
            <person name="Howarth C."/>
            <person name="Imamovic A."/>
            <person name="Ireland A."/>
            <person name="Larimer J."/>
            <person name="McCowan C."/>
            <person name="Murphy C."/>
            <person name="Pearson M."/>
            <person name="Poon T.W."/>
            <person name="Priest M."/>
            <person name="Roberts A."/>
            <person name="Saif S."/>
            <person name="Shea T."/>
            <person name="Sisk P."/>
            <person name="Sykes S."/>
            <person name="Wortman J."/>
            <person name="Nusbaum C."/>
            <person name="Birren B."/>
        </authorList>
    </citation>
    <scope>NUCLEOTIDE SEQUENCE [LARGE SCALE GENOMIC DNA]</scope>
    <source>
        <strain evidence="1">ATCC 38817</strain>
    </source>
</reference>